<dbReference type="PROSITE" id="PS50994">
    <property type="entry name" value="INTEGRASE"/>
    <property type="match status" value="1"/>
</dbReference>
<protein>
    <recommendedName>
        <fullName evidence="1">Integrase catalytic domain-containing protein</fullName>
    </recommendedName>
</protein>
<dbReference type="InterPro" id="IPR008042">
    <property type="entry name" value="Retrotrans_Pao"/>
</dbReference>
<dbReference type="GeneID" id="109429239"/>
<evidence type="ECO:0000313" key="3">
    <source>
        <dbReference type="Proteomes" id="UP000069940"/>
    </source>
</evidence>
<dbReference type="Gene3D" id="3.30.420.10">
    <property type="entry name" value="Ribonuclease H-like superfamily/Ribonuclease H"/>
    <property type="match status" value="1"/>
</dbReference>
<dbReference type="Proteomes" id="UP000069940">
    <property type="component" value="Unassembled WGS sequence"/>
</dbReference>
<name>A0ABM1Z0P6_AEDAL</name>
<reference evidence="3" key="1">
    <citation type="journal article" date="2015" name="Proc. Natl. Acad. Sci. U.S.A.">
        <title>Genome sequence of the Asian Tiger mosquito, Aedes albopictus, reveals insights into its biology, genetics, and evolution.</title>
        <authorList>
            <person name="Chen X.G."/>
            <person name="Jiang X."/>
            <person name="Gu J."/>
            <person name="Xu M."/>
            <person name="Wu Y."/>
            <person name="Deng Y."/>
            <person name="Zhang C."/>
            <person name="Bonizzoni M."/>
            <person name="Dermauw W."/>
            <person name="Vontas J."/>
            <person name="Armbruster P."/>
            <person name="Huang X."/>
            <person name="Yang Y."/>
            <person name="Zhang H."/>
            <person name="He W."/>
            <person name="Peng H."/>
            <person name="Liu Y."/>
            <person name="Wu K."/>
            <person name="Chen J."/>
            <person name="Lirakis M."/>
            <person name="Topalis P."/>
            <person name="Van Leeuwen T."/>
            <person name="Hall A.B."/>
            <person name="Jiang X."/>
            <person name="Thorpe C."/>
            <person name="Mueller R.L."/>
            <person name="Sun C."/>
            <person name="Waterhouse R.M."/>
            <person name="Yan G."/>
            <person name="Tu Z.J."/>
            <person name="Fang X."/>
            <person name="James A.A."/>
        </authorList>
    </citation>
    <scope>NUCLEOTIDE SEQUENCE [LARGE SCALE GENOMIC DNA]</scope>
    <source>
        <strain evidence="3">Foshan</strain>
    </source>
</reference>
<proteinExistence type="predicted"/>
<dbReference type="Pfam" id="PF17921">
    <property type="entry name" value="Integrase_H2C2"/>
    <property type="match status" value="1"/>
</dbReference>
<dbReference type="SUPFAM" id="SSF53098">
    <property type="entry name" value="Ribonuclease H-like"/>
    <property type="match status" value="1"/>
</dbReference>
<accession>A0ABM1Z0P6</accession>
<dbReference type="InterPro" id="IPR041588">
    <property type="entry name" value="Integrase_H2C2"/>
</dbReference>
<dbReference type="InterPro" id="IPR001584">
    <property type="entry name" value="Integrase_cat-core"/>
</dbReference>
<dbReference type="EnsemblMetazoa" id="AALFPA23_013887.R20149">
    <property type="protein sequence ID" value="AALFPA23_013887.P20149"/>
    <property type="gene ID" value="AALFPA23_013887"/>
</dbReference>
<dbReference type="PANTHER" id="PTHR47331:SF1">
    <property type="entry name" value="GAG-LIKE PROTEIN"/>
    <property type="match status" value="1"/>
</dbReference>
<evidence type="ECO:0000259" key="1">
    <source>
        <dbReference type="PROSITE" id="PS50994"/>
    </source>
</evidence>
<dbReference type="Pfam" id="PF18701">
    <property type="entry name" value="DUF5641"/>
    <property type="match status" value="1"/>
</dbReference>
<evidence type="ECO:0000313" key="2">
    <source>
        <dbReference type="EnsemblMetazoa" id="AALFPA23_013887.P20149"/>
    </source>
</evidence>
<dbReference type="PANTHER" id="PTHR47331">
    <property type="entry name" value="PHD-TYPE DOMAIN-CONTAINING PROTEIN"/>
    <property type="match status" value="1"/>
</dbReference>
<feature type="domain" description="Integrase catalytic" evidence="1">
    <location>
        <begin position="555"/>
        <end position="747"/>
    </location>
</feature>
<dbReference type="Pfam" id="PF05380">
    <property type="entry name" value="Peptidase_A17"/>
    <property type="match status" value="1"/>
</dbReference>
<organism evidence="2 3">
    <name type="scientific">Aedes albopictus</name>
    <name type="common">Asian tiger mosquito</name>
    <name type="synonym">Stegomyia albopicta</name>
    <dbReference type="NCBI Taxonomy" id="7160"/>
    <lineage>
        <taxon>Eukaryota</taxon>
        <taxon>Metazoa</taxon>
        <taxon>Ecdysozoa</taxon>
        <taxon>Arthropoda</taxon>
        <taxon>Hexapoda</taxon>
        <taxon>Insecta</taxon>
        <taxon>Pterygota</taxon>
        <taxon>Neoptera</taxon>
        <taxon>Endopterygota</taxon>
        <taxon>Diptera</taxon>
        <taxon>Nematocera</taxon>
        <taxon>Culicoidea</taxon>
        <taxon>Culicidae</taxon>
        <taxon>Culicinae</taxon>
        <taxon>Aedini</taxon>
        <taxon>Aedes</taxon>
        <taxon>Stegomyia</taxon>
    </lineage>
</organism>
<dbReference type="InterPro" id="IPR036397">
    <property type="entry name" value="RNaseH_sf"/>
</dbReference>
<sequence>MDDVITGCSNLEEARKLQNQLDEMTSSGGFRLRKWASNCAEVLHGVSDDNLAIRPADGINLDPDPSVKALGLTWLPGSDVFRFQFHVPPVDPDEVLTKRKVLSIIATLFDPLGFIGATTTAAKVFMQLLWTLEDEGGKKLDWDQPLPSTVGESWRKLHVQLPILNEIRIDRCVILPNAVEVELHCFSDASMKAYGACLYVRSLDKAGNVRVQLLSSKSKVAPLKTQSIPRLELSGALLSAQLYDKVRQATNLQVRTTFWVDSTCALRWIQATPSTWSVFVANRVAKVQAITEGCEWRHVAGTDNPADLISRGVGPKEIINNDFWWRGPSWLTEARSNWPISEPAPLEVGEEERRRTAVVVTTSAIAEFNDRLISTTKSYTTLIRRVAIWQRLIRSLQVPEDRPKGFLKAEELRMAELTLIRKVQEEVFPDELRAIRKKEPVSRTSPLRWYHPYICQNGILRVGGRLRHSDETEDTKHPMILPARHPLTRMVFEQHHLRLLHAGPQLLLATVRQRYWPLGGRNVARQVVHQCLTCFRSKPRQVRQFMGELPTSRVLVSRPFSKTGVDYFGPVYLRPAPRKAAVKAYVALFVCMCTKAVHMELVSDLSTERFLQALRRFIARRGRCTELYSDNGTNFVGARNQLQELLVLWKDAEHRQDVARFCANEGINWHFNPPGSPHFGGLWEAAVRSAKHHILRVIGSNPVPHEDMATLLVQVEGCLNSRPLTPMSDDADDLEPLTPAHFLIGCSLQSFPEPDLRQIPTNRLKCYQLVQQQLQHFWQRWKREYLCQLQARSKRWKPPVQFELGQLVVIQDKNQPPMRWRMGRIVNVHPGADGVVRVVTLKTAAGELKRAVENLCLLPIPNSDVCDN</sequence>
<keyword evidence="3" id="KW-1185">Reference proteome</keyword>
<dbReference type="InterPro" id="IPR040676">
    <property type="entry name" value="DUF5641"/>
</dbReference>
<reference evidence="2" key="2">
    <citation type="submission" date="2025-05" db="UniProtKB">
        <authorList>
            <consortium name="EnsemblMetazoa"/>
        </authorList>
    </citation>
    <scope>IDENTIFICATION</scope>
    <source>
        <strain evidence="2">Foshan</strain>
    </source>
</reference>
<dbReference type="InterPro" id="IPR012337">
    <property type="entry name" value="RNaseH-like_sf"/>
</dbReference>
<dbReference type="Pfam" id="PF00665">
    <property type="entry name" value="rve"/>
    <property type="match status" value="1"/>
</dbReference>
<dbReference type="RefSeq" id="XP_029720518.2">
    <property type="nucleotide sequence ID" value="XM_029864658.2"/>
</dbReference>